<feature type="domain" description="Protein kinase" evidence="12">
    <location>
        <begin position="1"/>
        <end position="186"/>
    </location>
</feature>
<comment type="subcellular location">
    <subcellularLocation>
        <location evidence="1">Cell membrane</location>
        <topology evidence="1">Single-pass membrane protein</topology>
    </subcellularLocation>
</comment>
<dbReference type="EMBL" id="BSYO01000021">
    <property type="protein sequence ID" value="GMH19756.1"/>
    <property type="molecule type" value="Genomic_DNA"/>
</dbReference>
<evidence type="ECO:0000256" key="2">
    <source>
        <dbReference type="ARBA" id="ARBA00012513"/>
    </source>
</evidence>
<comment type="caution">
    <text evidence="13">The sequence shown here is derived from an EMBL/GenBank/DDBJ whole genome shotgun (WGS) entry which is preliminary data.</text>
</comment>
<evidence type="ECO:0000256" key="5">
    <source>
        <dbReference type="ARBA" id="ARBA00022692"/>
    </source>
</evidence>
<keyword evidence="6" id="KW-0547">Nucleotide-binding</keyword>
<evidence type="ECO:0000256" key="1">
    <source>
        <dbReference type="ARBA" id="ARBA00004162"/>
    </source>
</evidence>
<dbReference type="InterPro" id="IPR011009">
    <property type="entry name" value="Kinase-like_dom_sf"/>
</dbReference>
<keyword evidence="8" id="KW-1133">Transmembrane helix</keyword>
<dbReference type="InterPro" id="IPR001245">
    <property type="entry name" value="Ser-Thr/Tyr_kinase_cat_dom"/>
</dbReference>
<evidence type="ECO:0000256" key="3">
    <source>
        <dbReference type="ARBA" id="ARBA00022527"/>
    </source>
</evidence>
<evidence type="ECO:0000256" key="6">
    <source>
        <dbReference type="ARBA" id="ARBA00022741"/>
    </source>
</evidence>
<keyword evidence="4" id="KW-0808">Transferase</keyword>
<dbReference type="Proteomes" id="UP001279734">
    <property type="component" value="Unassembled WGS sequence"/>
</dbReference>
<accession>A0AAD3XXI8</accession>
<dbReference type="PROSITE" id="PS50011">
    <property type="entry name" value="PROTEIN_KINASE_DOM"/>
    <property type="match status" value="1"/>
</dbReference>
<dbReference type="GO" id="GO:0004674">
    <property type="term" value="F:protein serine/threonine kinase activity"/>
    <property type="evidence" value="ECO:0007669"/>
    <property type="project" value="UniProtKB-KW"/>
</dbReference>
<protein>
    <recommendedName>
        <fullName evidence="2">non-specific serine/threonine protein kinase</fullName>
        <ecNumber evidence="2">2.7.11.1</ecNumber>
    </recommendedName>
</protein>
<keyword evidence="5" id="KW-0812">Transmembrane</keyword>
<dbReference type="PANTHER" id="PTHR47982">
    <property type="entry name" value="PROLINE-RICH RECEPTOR-LIKE PROTEIN KINASE PERK4"/>
    <property type="match status" value="1"/>
</dbReference>
<evidence type="ECO:0000259" key="12">
    <source>
        <dbReference type="PROSITE" id="PS50011"/>
    </source>
</evidence>
<evidence type="ECO:0000256" key="9">
    <source>
        <dbReference type="ARBA" id="ARBA00023136"/>
    </source>
</evidence>
<comment type="catalytic activity">
    <reaction evidence="10">
        <text>L-threonyl-[protein] + ATP = O-phospho-L-threonyl-[protein] + ADP + H(+)</text>
        <dbReference type="Rhea" id="RHEA:46608"/>
        <dbReference type="Rhea" id="RHEA-COMP:11060"/>
        <dbReference type="Rhea" id="RHEA-COMP:11605"/>
        <dbReference type="ChEBI" id="CHEBI:15378"/>
        <dbReference type="ChEBI" id="CHEBI:30013"/>
        <dbReference type="ChEBI" id="CHEBI:30616"/>
        <dbReference type="ChEBI" id="CHEBI:61977"/>
        <dbReference type="ChEBI" id="CHEBI:456216"/>
        <dbReference type="EC" id="2.7.11.1"/>
    </reaction>
</comment>
<gene>
    <name evidence="13" type="ORF">Nepgr_021597</name>
</gene>
<name>A0AAD3XXI8_NEPGR</name>
<keyword evidence="9" id="KW-0472">Membrane</keyword>
<keyword evidence="3" id="KW-0418">Kinase</keyword>
<dbReference type="SMART" id="SM00220">
    <property type="entry name" value="S_TKc"/>
    <property type="match status" value="1"/>
</dbReference>
<evidence type="ECO:0000313" key="14">
    <source>
        <dbReference type="Proteomes" id="UP001279734"/>
    </source>
</evidence>
<keyword evidence="14" id="KW-1185">Reference proteome</keyword>
<dbReference type="EC" id="2.7.11.1" evidence="2"/>
<comment type="catalytic activity">
    <reaction evidence="11">
        <text>L-seryl-[protein] + ATP = O-phospho-L-seryl-[protein] + ADP + H(+)</text>
        <dbReference type="Rhea" id="RHEA:17989"/>
        <dbReference type="Rhea" id="RHEA-COMP:9863"/>
        <dbReference type="Rhea" id="RHEA-COMP:11604"/>
        <dbReference type="ChEBI" id="CHEBI:15378"/>
        <dbReference type="ChEBI" id="CHEBI:29999"/>
        <dbReference type="ChEBI" id="CHEBI:30616"/>
        <dbReference type="ChEBI" id="CHEBI:83421"/>
        <dbReference type="ChEBI" id="CHEBI:456216"/>
        <dbReference type="EC" id="2.7.11.1"/>
    </reaction>
</comment>
<dbReference type="SUPFAM" id="SSF56112">
    <property type="entry name" value="Protein kinase-like (PK-like)"/>
    <property type="match status" value="1"/>
</dbReference>
<dbReference type="Gene3D" id="1.10.510.10">
    <property type="entry name" value="Transferase(Phosphotransferase) domain 1"/>
    <property type="match status" value="1"/>
</dbReference>
<proteinExistence type="predicted"/>
<keyword evidence="3" id="KW-0723">Serine/threonine-protein kinase</keyword>
<evidence type="ECO:0000256" key="11">
    <source>
        <dbReference type="ARBA" id="ARBA00048679"/>
    </source>
</evidence>
<keyword evidence="7" id="KW-0067">ATP-binding</keyword>
<evidence type="ECO:0000256" key="10">
    <source>
        <dbReference type="ARBA" id="ARBA00047899"/>
    </source>
</evidence>
<dbReference type="PANTHER" id="PTHR47982:SF45">
    <property type="entry name" value="NON-SPECIFIC SERINE_THREONINE PROTEIN KINASE"/>
    <property type="match status" value="1"/>
</dbReference>
<evidence type="ECO:0000256" key="4">
    <source>
        <dbReference type="ARBA" id="ARBA00022679"/>
    </source>
</evidence>
<evidence type="ECO:0000256" key="7">
    <source>
        <dbReference type="ARBA" id="ARBA00022840"/>
    </source>
</evidence>
<reference evidence="13" key="1">
    <citation type="submission" date="2023-05" db="EMBL/GenBank/DDBJ databases">
        <title>Nepenthes gracilis genome sequencing.</title>
        <authorList>
            <person name="Fukushima K."/>
        </authorList>
    </citation>
    <scope>NUCLEOTIDE SEQUENCE</scope>
    <source>
        <strain evidence="13">SING2019-196</strain>
    </source>
</reference>
<organism evidence="13 14">
    <name type="scientific">Nepenthes gracilis</name>
    <name type="common">Slender pitcher plant</name>
    <dbReference type="NCBI Taxonomy" id="150966"/>
    <lineage>
        <taxon>Eukaryota</taxon>
        <taxon>Viridiplantae</taxon>
        <taxon>Streptophyta</taxon>
        <taxon>Embryophyta</taxon>
        <taxon>Tracheophyta</taxon>
        <taxon>Spermatophyta</taxon>
        <taxon>Magnoliopsida</taxon>
        <taxon>eudicotyledons</taxon>
        <taxon>Gunneridae</taxon>
        <taxon>Pentapetalae</taxon>
        <taxon>Caryophyllales</taxon>
        <taxon>Nepenthaceae</taxon>
        <taxon>Nepenthes</taxon>
    </lineage>
</organism>
<dbReference type="GO" id="GO:0005886">
    <property type="term" value="C:plasma membrane"/>
    <property type="evidence" value="ECO:0007669"/>
    <property type="project" value="UniProtKB-SubCell"/>
</dbReference>
<dbReference type="InterPro" id="IPR047117">
    <property type="entry name" value="PERK1-13-like"/>
</dbReference>
<dbReference type="AlphaFoldDB" id="A0AAD3XXI8"/>
<dbReference type="Pfam" id="PF07714">
    <property type="entry name" value="PK_Tyr_Ser-Thr"/>
    <property type="match status" value="1"/>
</dbReference>
<evidence type="ECO:0000313" key="13">
    <source>
        <dbReference type="EMBL" id="GMH19756.1"/>
    </source>
</evidence>
<evidence type="ECO:0000256" key="8">
    <source>
        <dbReference type="ARBA" id="ARBA00022989"/>
    </source>
</evidence>
<dbReference type="InterPro" id="IPR000719">
    <property type="entry name" value="Prot_kinase_dom"/>
</dbReference>
<sequence length="186" mass="21432">MISGREQTSSLFPQAPEDQYNNCLTAEFKSEILSLSNIEHLDLVRAYEYIKPSDKRIIIMKFVSNGTLREHLDGTQGDGFELVVRLDITIDIAHTITYLHTYTDPSIIHRDIKASNIQLIDKLRAQLSKFGPARSHVYSFRVLLVELVTRKCPLEPNKGVKERFTTRWVMQKLKEGNPMIAMDLKR</sequence>
<dbReference type="GO" id="GO:0005524">
    <property type="term" value="F:ATP binding"/>
    <property type="evidence" value="ECO:0007669"/>
    <property type="project" value="UniProtKB-KW"/>
</dbReference>